<dbReference type="EMBL" id="CAMXCH010000001">
    <property type="protein sequence ID" value="CAI3933783.1"/>
    <property type="molecule type" value="Genomic_DNA"/>
</dbReference>
<dbReference type="Proteomes" id="UP001154272">
    <property type="component" value="Unassembled WGS sequence"/>
</dbReference>
<dbReference type="CDD" id="cd01641">
    <property type="entry name" value="Bacterial_IMPase_like_1"/>
    <property type="match status" value="1"/>
</dbReference>
<dbReference type="SUPFAM" id="SSF56655">
    <property type="entry name" value="Carbohydrate phosphatase"/>
    <property type="match status" value="1"/>
</dbReference>
<reference evidence="2" key="1">
    <citation type="submission" date="2022-10" db="EMBL/GenBank/DDBJ databases">
        <authorList>
            <person name="Botero Cardona J."/>
        </authorList>
    </citation>
    <scope>NUCLEOTIDE SEQUENCE</scope>
    <source>
        <strain evidence="2">R-83534</strain>
    </source>
</reference>
<dbReference type="InterPro" id="IPR000760">
    <property type="entry name" value="Inositol_monophosphatase-like"/>
</dbReference>
<proteinExistence type="inferred from homology"/>
<evidence type="ECO:0000313" key="3">
    <source>
        <dbReference type="Proteomes" id="UP001154272"/>
    </source>
</evidence>
<dbReference type="RefSeq" id="WP_282023492.1">
    <property type="nucleotide sequence ID" value="NZ_CAMXCH010000001.1"/>
</dbReference>
<dbReference type="Gene3D" id="3.40.190.80">
    <property type="match status" value="1"/>
</dbReference>
<dbReference type="PRINTS" id="PR00377">
    <property type="entry name" value="IMPHPHTASES"/>
</dbReference>
<comment type="similarity">
    <text evidence="1">Belongs to the inositol monophosphatase superfamily.</text>
</comment>
<organism evidence="2 3">
    <name type="scientific">Commensalibacter papalotli</name>
    <name type="common">ex Botero et al. 2024</name>
    <dbReference type="NCBI Taxonomy" id="2972766"/>
    <lineage>
        <taxon>Bacteria</taxon>
        <taxon>Pseudomonadati</taxon>
        <taxon>Pseudomonadota</taxon>
        <taxon>Alphaproteobacteria</taxon>
        <taxon>Acetobacterales</taxon>
        <taxon>Acetobacteraceae</taxon>
    </lineage>
</organism>
<comment type="caution">
    <text evidence="2">The sequence shown here is derived from an EMBL/GenBank/DDBJ whole genome shotgun (WGS) entry which is preliminary data.</text>
</comment>
<gene>
    <name evidence="2" type="ORF">R83534S58_LOCUS699</name>
</gene>
<keyword evidence="3" id="KW-1185">Reference proteome</keyword>
<accession>A0ABN8W4S0</accession>
<evidence type="ECO:0000313" key="2">
    <source>
        <dbReference type="EMBL" id="CAI3933783.1"/>
    </source>
</evidence>
<dbReference type="PANTHER" id="PTHR20854">
    <property type="entry name" value="INOSITOL MONOPHOSPHATASE"/>
    <property type="match status" value="1"/>
</dbReference>
<name>A0ABN8W4S0_9PROT</name>
<protein>
    <submittedName>
        <fullName evidence="2">Inositol monophosphatase family (SuhB) (PDB:1AWB)</fullName>
    </submittedName>
</protein>
<evidence type="ECO:0000256" key="1">
    <source>
        <dbReference type="ARBA" id="ARBA00009759"/>
    </source>
</evidence>
<dbReference type="Gene3D" id="3.30.540.10">
    <property type="entry name" value="Fructose-1,6-Bisphosphatase, subunit A, domain 1"/>
    <property type="match status" value="1"/>
</dbReference>
<dbReference type="Pfam" id="PF00459">
    <property type="entry name" value="Inositol_P"/>
    <property type="match status" value="1"/>
</dbReference>
<dbReference type="PANTHER" id="PTHR20854:SF4">
    <property type="entry name" value="INOSITOL-1-MONOPHOSPHATASE-RELATED"/>
    <property type="match status" value="1"/>
</dbReference>
<sequence>MNIALPSPEFLHGLAKVAEQKTLQSYLNNQTIDISTKVKEGFRFDPVTNIDRDTEKLLRQAISQQYPEHSIMGEEFGRTQGDSLFEWVIDPIDGTRPFLCGLPVWGCLIGLLYDSKAVMGIMSQPYTGDRFWSDGQASWFAGRLGTVQIKTRQSVPLNQAILHTTSPESVDIYQKNNFGLLKKQVLMTRYGGECYAMAMLAAGHIDICVEYSLQPYDIAALIPIIEHAGGVVTTIEGHRPEQGGAIIASANAQLHQDVLQILNTEE</sequence>